<dbReference type="InterPro" id="IPR013685">
    <property type="entry name" value="POTRA_FtsQ_type"/>
</dbReference>
<keyword evidence="6" id="KW-0472">Membrane</keyword>
<sequence length="271" mass="31444">MRKRRVGTRSQKPKRNESKLVYKRTEIDETKDFNISKIYYPIMFISIVGILYLMFFSGVFNVSEIKVSGAREVNPESIKSAVSSELNKKIIKNNILLFDTDSIERELKKEHALKTLKIKKRYPDKINVEMEEYVLEIQWLANGKYYLIDEKGKVVGESGEKRENIPVVEDKKNLAVEVGKGLVTVDFVNFIKYINKEFSGSTGAKLTKVEINESFNEIIVYSDLSFYIIFDTTRDPVLEMKNLITVINSSDIKGKKLTYLDMRIQNKVFYK</sequence>
<comment type="caution">
    <text evidence="8">The sequence shown here is derived from an EMBL/GenBank/DDBJ whole genome shotgun (WGS) entry which is preliminary data.</text>
</comment>
<dbReference type="Gene3D" id="3.10.20.310">
    <property type="entry name" value="membrane protein fhac"/>
    <property type="match status" value="1"/>
</dbReference>
<gene>
    <name evidence="8" type="ORF">C4544_06535</name>
</gene>
<organism evidence="8 9">
    <name type="scientific">candidate division WS5 bacterium</name>
    <dbReference type="NCBI Taxonomy" id="2093353"/>
    <lineage>
        <taxon>Bacteria</taxon>
        <taxon>candidate division WS5</taxon>
    </lineage>
</organism>
<evidence type="ECO:0000256" key="6">
    <source>
        <dbReference type="SAM" id="Phobius"/>
    </source>
</evidence>
<keyword evidence="2" id="KW-0132">Cell division</keyword>
<feature type="transmembrane region" description="Helical" evidence="6">
    <location>
        <begin position="38"/>
        <end position="60"/>
    </location>
</feature>
<dbReference type="GO" id="GO:0005886">
    <property type="term" value="C:plasma membrane"/>
    <property type="evidence" value="ECO:0007669"/>
    <property type="project" value="TreeGrafter"/>
</dbReference>
<evidence type="ECO:0000256" key="3">
    <source>
        <dbReference type="ARBA" id="ARBA00022692"/>
    </source>
</evidence>
<evidence type="ECO:0000313" key="8">
    <source>
        <dbReference type="EMBL" id="RJO59997.1"/>
    </source>
</evidence>
<dbReference type="InterPro" id="IPR050487">
    <property type="entry name" value="FtsQ_DivIB"/>
</dbReference>
<reference evidence="8 9" key="1">
    <citation type="journal article" date="2017" name="ISME J.">
        <title>Energy and carbon metabolisms in a deep terrestrial subsurface fluid microbial community.</title>
        <authorList>
            <person name="Momper L."/>
            <person name="Jungbluth S.P."/>
            <person name="Lee M.D."/>
            <person name="Amend J.P."/>
        </authorList>
    </citation>
    <scope>NUCLEOTIDE SEQUENCE [LARGE SCALE GENOMIC DNA]</scope>
    <source>
        <strain evidence="8">SURF_29</strain>
    </source>
</reference>
<evidence type="ECO:0000313" key="9">
    <source>
        <dbReference type="Proteomes" id="UP000285655"/>
    </source>
</evidence>
<keyword evidence="5" id="KW-0131">Cell cycle</keyword>
<proteinExistence type="predicted"/>
<dbReference type="PANTHER" id="PTHR37820:SF1">
    <property type="entry name" value="CELL DIVISION PROTEIN FTSQ"/>
    <property type="match status" value="1"/>
</dbReference>
<dbReference type="GO" id="GO:0051301">
    <property type="term" value="P:cell division"/>
    <property type="evidence" value="ECO:0007669"/>
    <property type="project" value="UniProtKB-KW"/>
</dbReference>
<dbReference type="AlphaFoldDB" id="A0A419DA73"/>
<keyword evidence="1" id="KW-1003">Cell membrane</keyword>
<protein>
    <submittedName>
        <fullName evidence="8">FtsQ-type POTRA domain-containing protein</fullName>
    </submittedName>
</protein>
<name>A0A419DA73_9BACT</name>
<evidence type="ECO:0000256" key="1">
    <source>
        <dbReference type="ARBA" id="ARBA00022475"/>
    </source>
</evidence>
<evidence type="ECO:0000256" key="4">
    <source>
        <dbReference type="ARBA" id="ARBA00022989"/>
    </source>
</evidence>
<dbReference type="Proteomes" id="UP000285655">
    <property type="component" value="Unassembled WGS sequence"/>
</dbReference>
<dbReference type="Pfam" id="PF08478">
    <property type="entry name" value="POTRA_1"/>
    <property type="match status" value="1"/>
</dbReference>
<feature type="domain" description="POTRA" evidence="7">
    <location>
        <begin position="60"/>
        <end position="133"/>
    </location>
</feature>
<keyword evidence="4 6" id="KW-1133">Transmembrane helix</keyword>
<evidence type="ECO:0000256" key="5">
    <source>
        <dbReference type="ARBA" id="ARBA00023306"/>
    </source>
</evidence>
<evidence type="ECO:0000256" key="2">
    <source>
        <dbReference type="ARBA" id="ARBA00022618"/>
    </source>
</evidence>
<accession>A0A419DA73</accession>
<dbReference type="PANTHER" id="PTHR37820">
    <property type="entry name" value="CELL DIVISION PROTEIN DIVIB"/>
    <property type="match status" value="1"/>
</dbReference>
<keyword evidence="3 6" id="KW-0812">Transmembrane</keyword>
<dbReference type="EMBL" id="QZJW01000055">
    <property type="protein sequence ID" value="RJO59997.1"/>
    <property type="molecule type" value="Genomic_DNA"/>
</dbReference>
<evidence type="ECO:0000259" key="7">
    <source>
        <dbReference type="Pfam" id="PF08478"/>
    </source>
</evidence>